<dbReference type="OrthoDB" id="2580323at2759"/>
<dbReference type="Proteomes" id="UP000777438">
    <property type="component" value="Unassembled WGS sequence"/>
</dbReference>
<evidence type="ECO:0000313" key="2">
    <source>
        <dbReference type="Proteomes" id="UP000777438"/>
    </source>
</evidence>
<protein>
    <submittedName>
        <fullName evidence="1">Uncharacterized protein</fullName>
    </submittedName>
</protein>
<evidence type="ECO:0000313" key="1">
    <source>
        <dbReference type="EMBL" id="KAH6880028.1"/>
    </source>
</evidence>
<dbReference type="EMBL" id="JAGPYM010000027">
    <property type="protein sequence ID" value="KAH6880028.1"/>
    <property type="molecule type" value="Genomic_DNA"/>
</dbReference>
<sequence length="568" mass="63433">MRFSKLLTAAAYAATFAQARYTGIGVHIPKERVPLPAQGLFDYSIAVGDNRWDEAYHLVTHPEQGPWSIRSTAWYAAALLHRYRSADDQRPTSTRDDSKAFRAIDNILKAQLNDTYGPAWAGTFKLSPDEPFPTKDSPLYYPRPYGSQDPTSRELVATELIQLMEEFEGILGKQHEWAIKDALEITAAAAMRRNGTFPEGDDLTVGYINTALVRSLVVGWIGRRLNNKEYIDFANSQGSQILNLFKDNGELGEDALSESGLPSYYGLDLWALAANIKYGPPDSTMTHGAQYIMTELWRDVAAHWNPYLGNLVAPYDNSYTRDLSTQAIQIALFSWGIFGYGYGPQIPRGELGFLRDGTQGASLALVMETTSKLMARETFEPLTNRTAWEGWKFVNRTVSDGLGKHTRRTASSWMSIILTIGVQPIDEDETRDERFVPAIVHWASDKMHAPWPYVSFFSLYPSAATIDAVAGRNSLTVSYPNPAQEGARIFTYALSNVPPGWTISGNHVIDGFESLPCLDVKVDAPGLIKQPVTYGDTHRNHMIYNISYVVPDGFKGVPKMEFQFKYTC</sequence>
<dbReference type="PANTHER" id="PTHR40616">
    <property type="entry name" value="LINALOOL DEHYDRATASE_ISOMERASE DOMAIN-CONTAINING PROTEIN"/>
    <property type="match status" value="1"/>
</dbReference>
<keyword evidence="2" id="KW-1185">Reference proteome</keyword>
<dbReference type="PANTHER" id="PTHR40616:SF1">
    <property type="entry name" value="LINALOOL DEHYDRATASE_ISOMERASE DOMAIN-CONTAINING PROTEIN"/>
    <property type="match status" value="1"/>
</dbReference>
<name>A0A9P8VVI1_9HYPO</name>
<comment type="caution">
    <text evidence="1">The sequence shown here is derived from an EMBL/GenBank/DDBJ whole genome shotgun (WGS) entry which is preliminary data.</text>
</comment>
<reference evidence="1 2" key="1">
    <citation type="journal article" date="2021" name="Nat. Commun.">
        <title>Genetic determinants of endophytism in the Arabidopsis root mycobiome.</title>
        <authorList>
            <person name="Mesny F."/>
            <person name="Miyauchi S."/>
            <person name="Thiergart T."/>
            <person name="Pickel B."/>
            <person name="Atanasova L."/>
            <person name="Karlsson M."/>
            <person name="Huettel B."/>
            <person name="Barry K.W."/>
            <person name="Haridas S."/>
            <person name="Chen C."/>
            <person name="Bauer D."/>
            <person name="Andreopoulos W."/>
            <person name="Pangilinan J."/>
            <person name="LaButti K."/>
            <person name="Riley R."/>
            <person name="Lipzen A."/>
            <person name="Clum A."/>
            <person name="Drula E."/>
            <person name="Henrissat B."/>
            <person name="Kohler A."/>
            <person name="Grigoriev I.V."/>
            <person name="Martin F.M."/>
            <person name="Hacquard S."/>
        </authorList>
    </citation>
    <scope>NUCLEOTIDE SEQUENCE [LARGE SCALE GENOMIC DNA]</scope>
    <source>
        <strain evidence="1 2">MPI-CAGE-CH-0241</strain>
    </source>
</reference>
<accession>A0A9P8VVI1</accession>
<organism evidence="1 2">
    <name type="scientific">Thelonectria olida</name>
    <dbReference type="NCBI Taxonomy" id="1576542"/>
    <lineage>
        <taxon>Eukaryota</taxon>
        <taxon>Fungi</taxon>
        <taxon>Dikarya</taxon>
        <taxon>Ascomycota</taxon>
        <taxon>Pezizomycotina</taxon>
        <taxon>Sordariomycetes</taxon>
        <taxon>Hypocreomycetidae</taxon>
        <taxon>Hypocreales</taxon>
        <taxon>Nectriaceae</taxon>
        <taxon>Thelonectria</taxon>
    </lineage>
</organism>
<gene>
    <name evidence="1" type="ORF">B0T10DRAFT_531992</name>
</gene>
<dbReference type="AlphaFoldDB" id="A0A9P8VVI1"/>
<proteinExistence type="predicted"/>